<organism evidence="3 4">
    <name type="scientific">Croceibacterium xixiisoli</name>
    <dbReference type="NCBI Taxonomy" id="1476466"/>
    <lineage>
        <taxon>Bacteria</taxon>
        <taxon>Pseudomonadati</taxon>
        <taxon>Pseudomonadota</taxon>
        <taxon>Alphaproteobacteria</taxon>
        <taxon>Sphingomonadales</taxon>
        <taxon>Erythrobacteraceae</taxon>
        <taxon>Croceibacterium</taxon>
    </lineage>
</organism>
<name>A0A6I4TZ31_9SPHN</name>
<feature type="region of interest" description="Disordered" evidence="1">
    <location>
        <begin position="25"/>
        <end position="84"/>
    </location>
</feature>
<feature type="chain" id="PRO_5026201707" description="Argininosuccinate lyase" evidence="2">
    <location>
        <begin position="20"/>
        <end position="84"/>
    </location>
</feature>
<accession>A0A6I4TZ31</accession>
<evidence type="ECO:0000256" key="2">
    <source>
        <dbReference type="SAM" id="SignalP"/>
    </source>
</evidence>
<keyword evidence="2" id="KW-0732">Signal</keyword>
<protein>
    <recommendedName>
        <fullName evidence="5">Argininosuccinate lyase</fullName>
    </recommendedName>
</protein>
<comment type="caution">
    <text evidence="3">The sequence shown here is derived from an EMBL/GenBank/DDBJ whole genome shotgun (WGS) entry which is preliminary data.</text>
</comment>
<evidence type="ECO:0000256" key="1">
    <source>
        <dbReference type="SAM" id="MobiDB-lite"/>
    </source>
</evidence>
<proteinExistence type="predicted"/>
<reference evidence="3 4" key="1">
    <citation type="submission" date="2019-12" db="EMBL/GenBank/DDBJ databases">
        <title>Genomic-based taxomic classification of the family Erythrobacteraceae.</title>
        <authorList>
            <person name="Xu L."/>
        </authorList>
    </citation>
    <scope>NUCLEOTIDE SEQUENCE [LARGE SCALE GENOMIC DNA]</scope>
    <source>
        <strain evidence="3 4">S36</strain>
    </source>
</reference>
<dbReference type="OrthoDB" id="7596860at2"/>
<dbReference type="EMBL" id="WTYJ01000002">
    <property type="protein sequence ID" value="MXO99633.1"/>
    <property type="molecule type" value="Genomic_DNA"/>
</dbReference>
<dbReference type="RefSeq" id="WP_161391338.1">
    <property type="nucleotide sequence ID" value="NZ_JBHSCP010000001.1"/>
</dbReference>
<dbReference type="Proteomes" id="UP000469430">
    <property type="component" value="Unassembled WGS sequence"/>
</dbReference>
<keyword evidence="4" id="KW-1185">Reference proteome</keyword>
<dbReference type="PROSITE" id="PS51257">
    <property type="entry name" value="PROKAR_LIPOPROTEIN"/>
    <property type="match status" value="1"/>
</dbReference>
<feature type="compositionally biased region" description="Basic and acidic residues" evidence="1">
    <location>
        <begin position="64"/>
        <end position="76"/>
    </location>
</feature>
<evidence type="ECO:0000313" key="4">
    <source>
        <dbReference type="Proteomes" id="UP000469430"/>
    </source>
</evidence>
<gene>
    <name evidence="3" type="ORF">GRI97_11600</name>
</gene>
<evidence type="ECO:0008006" key="5">
    <source>
        <dbReference type="Google" id="ProtNLM"/>
    </source>
</evidence>
<sequence>MTRFSLASLSALALITALGGCGSQRDLQPAAGATLPQAPYGRADRPSSAELLRTDPQAAPARSVELREQSERRADDPFDLPPEG</sequence>
<dbReference type="AlphaFoldDB" id="A0A6I4TZ31"/>
<evidence type="ECO:0000313" key="3">
    <source>
        <dbReference type="EMBL" id="MXO99633.1"/>
    </source>
</evidence>
<feature type="signal peptide" evidence="2">
    <location>
        <begin position="1"/>
        <end position="19"/>
    </location>
</feature>